<organism evidence="1 2">
    <name type="scientific">Dendrobium catenatum</name>
    <dbReference type="NCBI Taxonomy" id="906689"/>
    <lineage>
        <taxon>Eukaryota</taxon>
        <taxon>Viridiplantae</taxon>
        <taxon>Streptophyta</taxon>
        <taxon>Embryophyta</taxon>
        <taxon>Tracheophyta</taxon>
        <taxon>Spermatophyta</taxon>
        <taxon>Magnoliopsida</taxon>
        <taxon>Liliopsida</taxon>
        <taxon>Asparagales</taxon>
        <taxon>Orchidaceae</taxon>
        <taxon>Epidendroideae</taxon>
        <taxon>Malaxideae</taxon>
        <taxon>Dendrobiinae</taxon>
        <taxon>Dendrobium</taxon>
    </lineage>
</organism>
<evidence type="ECO:0000313" key="2">
    <source>
        <dbReference type="Proteomes" id="UP000233837"/>
    </source>
</evidence>
<name>A0A2I0VGB5_9ASPA</name>
<dbReference type="AlphaFoldDB" id="A0A2I0VGB5"/>
<proteinExistence type="predicted"/>
<reference evidence="1 2" key="1">
    <citation type="journal article" date="2016" name="Sci. Rep.">
        <title>The Dendrobium catenatum Lindl. genome sequence provides insights into polysaccharide synthase, floral development and adaptive evolution.</title>
        <authorList>
            <person name="Zhang G.Q."/>
            <person name="Xu Q."/>
            <person name="Bian C."/>
            <person name="Tsai W.C."/>
            <person name="Yeh C.M."/>
            <person name="Liu K.W."/>
            <person name="Yoshida K."/>
            <person name="Zhang L.S."/>
            <person name="Chang S.B."/>
            <person name="Chen F."/>
            <person name="Shi Y."/>
            <person name="Su Y.Y."/>
            <person name="Zhang Y.Q."/>
            <person name="Chen L.J."/>
            <person name="Yin Y."/>
            <person name="Lin M."/>
            <person name="Huang H."/>
            <person name="Deng H."/>
            <person name="Wang Z.W."/>
            <person name="Zhu S.L."/>
            <person name="Zhao X."/>
            <person name="Deng C."/>
            <person name="Niu S.C."/>
            <person name="Huang J."/>
            <person name="Wang M."/>
            <person name="Liu G.H."/>
            <person name="Yang H.J."/>
            <person name="Xiao X.J."/>
            <person name="Hsiao Y.Y."/>
            <person name="Wu W.L."/>
            <person name="Chen Y.Y."/>
            <person name="Mitsuda N."/>
            <person name="Ohme-Takagi M."/>
            <person name="Luo Y.B."/>
            <person name="Van de Peer Y."/>
            <person name="Liu Z.J."/>
        </authorList>
    </citation>
    <scope>NUCLEOTIDE SEQUENCE [LARGE SCALE GENOMIC DNA]</scope>
    <source>
        <tissue evidence="1">The whole plant</tissue>
    </source>
</reference>
<reference evidence="1 2" key="2">
    <citation type="journal article" date="2017" name="Nature">
        <title>The Apostasia genome and the evolution of orchids.</title>
        <authorList>
            <person name="Zhang G.Q."/>
            <person name="Liu K.W."/>
            <person name="Li Z."/>
            <person name="Lohaus R."/>
            <person name="Hsiao Y.Y."/>
            <person name="Niu S.C."/>
            <person name="Wang J.Y."/>
            <person name="Lin Y.C."/>
            <person name="Xu Q."/>
            <person name="Chen L.J."/>
            <person name="Yoshida K."/>
            <person name="Fujiwara S."/>
            <person name="Wang Z.W."/>
            <person name="Zhang Y.Q."/>
            <person name="Mitsuda N."/>
            <person name="Wang M."/>
            <person name="Liu G.H."/>
            <person name="Pecoraro L."/>
            <person name="Huang H.X."/>
            <person name="Xiao X.J."/>
            <person name="Lin M."/>
            <person name="Wu X.Y."/>
            <person name="Wu W.L."/>
            <person name="Chen Y.Y."/>
            <person name="Chang S.B."/>
            <person name="Sakamoto S."/>
            <person name="Ohme-Takagi M."/>
            <person name="Yagi M."/>
            <person name="Zeng S.J."/>
            <person name="Shen C.Y."/>
            <person name="Yeh C.M."/>
            <person name="Luo Y.B."/>
            <person name="Tsai W.C."/>
            <person name="Van de Peer Y."/>
            <person name="Liu Z.J."/>
        </authorList>
    </citation>
    <scope>NUCLEOTIDE SEQUENCE [LARGE SCALE GENOMIC DNA]</scope>
    <source>
        <tissue evidence="1">The whole plant</tissue>
    </source>
</reference>
<accession>A0A2I0VGB5</accession>
<sequence>MGLDQRNTWKGSKLTSRQRAPIVSSNLNVVTSYSKVRDRRRWGQRSKKQEFRRLRSWKRRELGSELMKFGNFSRELECGKEE</sequence>
<gene>
    <name evidence="1" type="ORF">MA16_Dca028957</name>
</gene>
<evidence type="ECO:0000313" key="1">
    <source>
        <dbReference type="EMBL" id="PKU62433.1"/>
    </source>
</evidence>
<dbReference type="Proteomes" id="UP000233837">
    <property type="component" value="Unassembled WGS sequence"/>
</dbReference>
<protein>
    <submittedName>
        <fullName evidence="1">Uncharacterized protein</fullName>
    </submittedName>
</protein>
<keyword evidence="2" id="KW-1185">Reference proteome</keyword>
<dbReference type="EMBL" id="KZ504394">
    <property type="protein sequence ID" value="PKU62433.1"/>
    <property type="molecule type" value="Genomic_DNA"/>
</dbReference>